<gene>
    <name evidence="2" type="ORF">J437_LFUL016061</name>
</gene>
<sequence length="220" mass="24173">VIKTVVKKSEESAPPVVSNEPSSKRAPSPELAKFSALITRPPKQKGSSKPPPPHPEPMPEPVSYHHPPPPPMPPPQQLSVTPIPTLPPEPPATFTPPPPPIHNTPSPMMPVPVPSMHMLQSTSATPLIAPPKAKKATKPFSKSKPKDGSKKSGLPEQDAPKAFYYSLKQIYFSCRINKETRVCVGMQVPPDDNEDWYCRVCIVKKEESLADKKKKARKKK</sequence>
<reference evidence="2" key="2">
    <citation type="submission" date="2017-10" db="EMBL/GenBank/DDBJ databases">
        <title>Ladona fulva Genome sequencing and assembly.</title>
        <authorList>
            <person name="Murali S."/>
            <person name="Richards S."/>
            <person name="Bandaranaike D."/>
            <person name="Bellair M."/>
            <person name="Blankenburg K."/>
            <person name="Chao H."/>
            <person name="Dinh H."/>
            <person name="Doddapaneni H."/>
            <person name="Dugan-Rocha S."/>
            <person name="Elkadiri S."/>
            <person name="Gnanaolivu R."/>
            <person name="Hernandez B."/>
            <person name="Skinner E."/>
            <person name="Javaid M."/>
            <person name="Lee S."/>
            <person name="Li M."/>
            <person name="Ming W."/>
            <person name="Munidasa M."/>
            <person name="Muniz J."/>
            <person name="Nguyen L."/>
            <person name="Hughes D."/>
            <person name="Osuji N."/>
            <person name="Pu L.-L."/>
            <person name="Puazo M."/>
            <person name="Qu C."/>
            <person name="Quiroz J."/>
            <person name="Raj R."/>
            <person name="Weissenberger G."/>
            <person name="Xin Y."/>
            <person name="Zou X."/>
            <person name="Han Y."/>
            <person name="Worley K."/>
            <person name="Muzny D."/>
            <person name="Gibbs R."/>
        </authorList>
    </citation>
    <scope>NUCLEOTIDE SEQUENCE</scope>
    <source>
        <strain evidence="2">Sampled in the wild</strain>
    </source>
</reference>
<feature type="region of interest" description="Disordered" evidence="1">
    <location>
        <begin position="1"/>
        <end position="158"/>
    </location>
</feature>
<evidence type="ECO:0000256" key="1">
    <source>
        <dbReference type="SAM" id="MobiDB-lite"/>
    </source>
</evidence>
<protein>
    <submittedName>
        <fullName evidence="2">Uncharacterized protein</fullName>
    </submittedName>
</protein>
<dbReference type="PRINTS" id="PR01217">
    <property type="entry name" value="PRICHEXTENSN"/>
</dbReference>
<organism evidence="2 3">
    <name type="scientific">Ladona fulva</name>
    <name type="common">Scarce chaser dragonfly</name>
    <name type="synonym">Libellula fulva</name>
    <dbReference type="NCBI Taxonomy" id="123851"/>
    <lineage>
        <taxon>Eukaryota</taxon>
        <taxon>Metazoa</taxon>
        <taxon>Ecdysozoa</taxon>
        <taxon>Arthropoda</taxon>
        <taxon>Hexapoda</taxon>
        <taxon>Insecta</taxon>
        <taxon>Pterygota</taxon>
        <taxon>Palaeoptera</taxon>
        <taxon>Odonata</taxon>
        <taxon>Epiprocta</taxon>
        <taxon>Anisoptera</taxon>
        <taxon>Libelluloidea</taxon>
        <taxon>Libellulidae</taxon>
        <taxon>Ladona</taxon>
    </lineage>
</organism>
<feature type="compositionally biased region" description="Basic residues" evidence="1">
    <location>
        <begin position="132"/>
        <end position="143"/>
    </location>
</feature>
<proteinExistence type="predicted"/>
<dbReference type="AlphaFoldDB" id="A0A8K0KJ91"/>
<dbReference type="Proteomes" id="UP000792457">
    <property type="component" value="Unassembled WGS sequence"/>
</dbReference>
<dbReference type="OrthoDB" id="436852at2759"/>
<feature type="compositionally biased region" description="Pro residues" evidence="1">
    <location>
        <begin position="49"/>
        <end position="76"/>
    </location>
</feature>
<feature type="non-terminal residue" evidence="2">
    <location>
        <position position="220"/>
    </location>
</feature>
<name>A0A8K0KJ91_LADFU</name>
<accession>A0A8K0KJ91</accession>
<keyword evidence="3" id="KW-1185">Reference proteome</keyword>
<comment type="caution">
    <text evidence="2">The sequence shown here is derived from an EMBL/GenBank/DDBJ whole genome shotgun (WGS) entry which is preliminary data.</text>
</comment>
<feature type="compositionally biased region" description="Pro residues" evidence="1">
    <location>
        <begin position="84"/>
        <end position="113"/>
    </location>
</feature>
<evidence type="ECO:0000313" key="2">
    <source>
        <dbReference type="EMBL" id="KAG8236281.1"/>
    </source>
</evidence>
<evidence type="ECO:0000313" key="3">
    <source>
        <dbReference type="Proteomes" id="UP000792457"/>
    </source>
</evidence>
<reference evidence="2" key="1">
    <citation type="submission" date="2013-04" db="EMBL/GenBank/DDBJ databases">
        <authorList>
            <person name="Qu J."/>
            <person name="Murali S.C."/>
            <person name="Bandaranaike D."/>
            <person name="Bellair M."/>
            <person name="Blankenburg K."/>
            <person name="Chao H."/>
            <person name="Dinh H."/>
            <person name="Doddapaneni H."/>
            <person name="Downs B."/>
            <person name="Dugan-Rocha S."/>
            <person name="Elkadiri S."/>
            <person name="Gnanaolivu R.D."/>
            <person name="Hernandez B."/>
            <person name="Javaid M."/>
            <person name="Jayaseelan J.C."/>
            <person name="Lee S."/>
            <person name="Li M."/>
            <person name="Ming W."/>
            <person name="Munidasa M."/>
            <person name="Muniz J."/>
            <person name="Nguyen L."/>
            <person name="Ongeri F."/>
            <person name="Osuji N."/>
            <person name="Pu L.-L."/>
            <person name="Puazo M."/>
            <person name="Qu C."/>
            <person name="Quiroz J."/>
            <person name="Raj R."/>
            <person name="Weissenberger G."/>
            <person name="Xin Y."/>
            <person name="Zou X."/>
            <person name="Han Y."/>
            <person name="Richards S."/>
            <person name="Worley K."/>
            <person name="Muzny D."/>
            <person name="Gibbs R."/>
        </authorList>
    </citation>
    <scope>NUCLEOTIDE SEQUENCE</scope>
    <source>
        <strain evidence="2">Sampled in the wild</strain>
    </source>
</reference>
<dbReference type="EMBL" id="KZ309006">
    <property type="protein sequence ID" value="KAG8236281.1"/>
    <property type="molecule type" value="Genomic_DNA"/>
</dbReference>